<dbReference type="AlphaFoldDB" id="A0A135T9B6"/>
<accession>A0A135T9B6</accession>
<evidence type="ECO:0000256" key="4">
    <source>
        <dbReference type="ARBA" id="ARBA00022842"/>
    </source>
</evidence>
<dbReference type="PANTHER" id="PTHR12629:SF0">
    <property type="entry name" value="DIPHOSPHOINOSITOL-POLYPHOSPHATE DIPHOSPHATASE"/>
    <property type="match status" value="1"/>
</dbReference>
<dbReference type="GO" id="GO:1901911">
    <property type="term" value="P:adenosine 5'-(hexahydrogen pentaphosphate) catabolic process"/>
    <property type="evidence" value="ECO:0007669"/>
    <property type="project" value="TreeGrafter"/>
</dbReference>
<evidence type="ECO:0000259" key="6">
    <source>
        <dbReference type="PROSITE" id="PS51462"/>
    </source>
</evidence>
<dbReference type="GO" id="GO:0008486">
    <property type="term" value="F:diphosphoinositol-polyphosphate diphosphatase activity"/>
    <property type="evidence" value="ECO:0007669"/>
    <property type="project" value="TreeGrafter"/>
</dbReference>
<dbReference type="Pfam" id="PF00293">
    <property type="entry name" value="NUDIX"/>
    <property type="match status" value="1"/>
</dbReference>
<dbReference type="InterPro" id="IPR000086">
    <property type="entry name" value="NUDIX_hydrolase_dom"/>
</dbReference>
<dbReference type="GO" id="GO:0000298">
    <property type="term" value="F:endopolyphosphatase activity"/>
    <property type="evidence" value="ECO:0007669"/>
    <property type="project" value="TreeGrafter"/>
</dbReference>
<comment type="cofactor">
    <cofactor evidence="1">
        <name>Mg(2+)</name>
        <dbReference type="ChEBI" id="CHEBI:18420"/>
    </cofactor>
</comment>
<feature type="non-terminal residue" evidence="7">
    <location>
        <position position="1"/>
    </location>
</feature>
<dbReference type="SUPFAM" id="SSF55811">
    <property type="entry name" value="Nudix"/>
    <property type="match status" value="1"/>
</dbReference>
<dbReference type="Gene3D" id="3.90.79.10">
    <property type="entry name" value="Nucleoside Triphosphate Pyrophosphohydrolase"/>
    <property type="match status" value="1"/>
</dbReference>
<dbReference type="CDD" id="cd04666">
    <property type="entry name" value="NUDIX_DIPP2_like_Nudt4"/>
    <property type="match status" value="1"/>
</dbReference>
<dbReference type="PANTHER" id="PTHR12629">
    <property type="entry name" value="DIPHOSPHOINOSITOL POLYPHOSPHATE PHOSPHOHYDROLASE"/>
    <property type="match status" value="1"/>
</dbReference>
<dbReference type="GO" id="GO:1901909">
    <property type="term" value="P:diadenosine hexaphosphate catabolic process"/>
    <property type="evidence" value="ECO:0007669"/>
    <property type="project" value="TreeGrafter"/>
</dbReference>
<dbReference type="GO" id="GO:0034432">
    <property type="term" value="F:bis(5'-adenosyl)-pentaphosphatase activity"/>
    <property type="evidence" value="ECO:0007669"/>
    <property type="project" value="TreeGrafter"/>
</dbReference>
<keyword evidence="2" id="KW-0479">Metal-binding</keyword>
<dbReference type="InterPro" id="IPR015797">
    <property type="entry name" value="NUDIX_hydrolase-like_dom_sf"/>
</dbReference>
<organism evidence="7 8">
    <name type="scientific">Colletotrichum simmondsii</name>
    <dbReference type="NCBI Taxonomy" id="703756"/>
    <lineage>
        <taxon>Eukaryota</taxon>
        <taxon>Fungi</taxon>
        <taxon>Dikarya</taxon>
        <taxon>Ascomycota</taxon>
        <taxon>Pezizomycotina</taxon>
        <taxon>Sordariomycetes</taxon>
        <taxon>Hypocreomycetidae</taxon>
        <taxon>Glomerellales</taxon>
        <taxon>Glomerellaceae</taxon>
        <taxon>Colletotrichum</taxon>
        <taxon>Colletotrichum acutatum species complex</taxon>
    </lineage>
</organism>
<dbReference type="GO" id="GO:0005737">
    <property type="term" value="C:cytoplasm"/>
    <property type="evidence" value="ECO:0007669"/>
    <property type="project" value="TreeGrafter"/>
</dbReference>
<evidence type="ECO:0000313" key="8">
    <source>
        <dbReference type="Proteomes" id="UP000070328"/>
    </source>
</evidence>
<evidence type="ECO:0000256" key="3">
    <source>
        <dbReference type="ARBA" id="ARBA00022801"/>
    </source>
</evidence>
<dbReference type="InterPro" id="IPR047198">
    <property type="entry name" value="DDP-like_NUDIX"/>
</dbReference>
<dbReference type="OrthoDB" id="2011998at2759"/>
<keyword evidence="3" id="KW-0378">Hydrolase</keyword>
<keyword evidence="4" id="KW-0460">Magnesium</keyword>
<dbReference type="GO" id="GO:0046872">
    <property type="term" value="F:metal ion binding"/>
    <property type="evidence" value="ECO:0007669"/>
    <property type="project" value="UniProtKB-KW"/>
</dbReference>
<dbReference type="GO" id="GO:0071543">
    <property type="term" value="P:diphosphoinositol polyphosphate metabolic process"/>
    <property type="evidence" value="ECO:0007669"/>
    <property type="project" value="TreeGrafter"/>
</dbReference>
<feature type="region of interest" description="Disordered" evidence="5">
    <location>
        <begin position="150"/>
        <end position="205"/>
    </location>
</feature>
<dbReference type="EMBL" id="JFBX01000241">
    <property type="protein sequence ID" value="KXH44693.1"/>
    <property type="molecule type" value="Genomic_DNA"/>
</dbReference>
<evidence type="ECO:0000256" key="1">
    <source>
        <dbReference type="ARBA" id="ARBA00001946"/>
    </source>
</evidence>
<comment type="caution">
    <text evidence="7">The sequence shown here is derived from an EMBL/GenBank/DDBJ whole genome shotgun (WGS) entry which is preliminary data.</text>
</comment>
<protein>
    <submittedName>
        <fullName evidence="7">NUDIX domain-containing protein</fullName>
    </submittedName>
</protein>
<feature type="compositionally biased region" description="Polar residues" evidence="5">
    <location>
        <begin position="155"/>
        <end position="175"/>
    </location>
</feature>
<dbReference type="GO" id="GO:0034431">
    <property type="term" value="F:bis(5'-adenosyl)-hexaphosphatase activity"/>
    <property type="evidence" value="ECO:0007669"/>
    <property type="project" value="TreeGrafter"/>
</dbReference>
<dbReference type="GO" id="GO:0005634">
    <property type="term" value="C:nucleus"/>
    <property type="evidence" value="ECO:0007669"/>
    <property type="project" value="TreeGrafter"/>
</dbReference>
<reference evidence="7 8" key="1">
    <citation type="submission" date="2014-02" db="EMBL/GenBank/DDBJ databases">
        <title>The genome sequence of Colletotrichum simmondsii CBS122122.</title>
        <authorList>
            <person name="Baroncelli R."/>
            <person name="Thon M.R."/>
        </authorList>
    </citation>
    <scope>NUCLEOTIDE SEQUENCE [LARGE SCALE GENOMIC DNA]</scope>
    <source>
        <strain evidence="7 8">CBS122122</strain>
    </source>
</reference>
<evidence type="ECO:0000256" key="2">
    <source>
        <dbReference type="ARBA" id="ARBA00022723"/>
    </source>
</evidence>
<name>A0A135T9B6_9PEZI</name>
<dbReference type="Proteomes" id="UP000070328">
    <property type="component" value="Unassembled WGS sequence"/>
</dbReference>
<dbReference type="PROSITE" id="PS00893">
    <property type="entry name" value="NUDIX_BOX"/>
    <property type="match status" value="1"/>
</dbReference>
<feature type="domain" description="Nudix hydrolase" evidence="6">
    <location>
        <begin position="207"/>
        <end position="339"/>
    </location>
</feature>
<keyword evidence="8" id="KW-1185">Reference proteome</keyword>
<dbReference type="InterPro" id="IPR020084">
    <property type="entry name" value="NUDIX_hydrolase_CS"/>
</dbReference>
<dbReference type="PROSITE" id="PS51462">
    <property type="entry name" value="NUDIX"/>
    <property type="match status" value="1"/>
</dbReference>
<proteinExistence type="predicted"/>
<feature type="compositionally biased region" description="Basic and acidic residues" evidence="5">
    <location>
        <begin position="185"/>
        <end position="196"/>
    </location>
</feature>
<evidence type="ECO:0000313" key="7">
    <source>
        <dbReference type="EMBL" id="KXH44693.1"/>
    </source>
</evidence>
<gene>
    <name evidence="7" type="ORF">CSIM01_09519</name>
</gene>
<dbReference type="GO" id="GO:1901907">
    <property type="term" value="P:diadenosine pentaphosphate catabolic process"/>
    <property type="evidence" value="ECO:0007669"/>
    <property type="project" value="TreeGrafter"/>
</dbReference>
<sequence length="343" mass="38357">PDDEFSRSSVPSPSPGRHDTCLPCPDFALCWSHSFLHRGGESIRAFPQLVSLSLFRSLLLLLQPPHLRSHRLGFCPGRISQTSLVAATGSQIRALFEATTRAINLRFTQGSLAVRDHVVEKPLNPHRTPTPTAARTDLDLQIILRGKKVAGPTATAHQSSPPHHNRPQTHSTITPATDELSEMASSHKERTMESRTGRSKQRYNSKGERLVAGVVPLTKDKRYVLLIQSTRRKGWVLPKGGWETDEECTEAAAREAWEEAGITIEIDYDLGDIVETRAPKHSSKDSAKALYRFYEATVTAQEEAWPESHKRERQWMTYAQAKDALAARPELLEALTRCTMKKS</sequence>
<evidence type="ECO:0000256" key="5">
    <source>
        <dbReference type="SAM" id="MobiDB-lite"/>
    </source>
</evidence>